<dbReference type="Pfam" id="PF14107">
    <property type="entry name" value="DUF4280"/>
    <property type="match status" value="1"/>
</dbReference>
<accession>A0A562PIK1</accession>
<dbReference type="InterPro" id="IPR025460">
    <property type="entry name" value="DUF4280"/>
</dbReference>
<dbReference type="EMBL" id="VLKW01000011">
    <property type="protein sequence ID" value="TWI43826.1"/>
    <property type="molecule type" value="Genomic_DNA"/>
</dbReference>
<proteinExistence type="predicted"/>
<sequence>MMGQQVCGGALLKCSFGAAPGTLNVLPQSGVTTGMAAASIMDNKPMVNVTSFAMCSSLGNPQVAAATAAAQGVLTPMPCVPMTSAPWTPGAPTVLVGGMPALNDASKLMCTAGGVIEISVPGQLTVAIP</sequence>
<dbReference type="AlphaFoldDB" id="A0A562PIK1"/>
<name>A0A562PIK1_9BURK</name>
<protein>
    <submittedName>
        <fullName evidence="1">Uncharacterized protein DUF4280</fullName>
    </submittedName>
</protein>
<gene>
    <name evidence="1" type="ORF">IP92_04880</name>
</gene>
<evidence type="ECO:0000313" key="2">
    <source>
        <dbReference type="Proteomes" id="UP000315112"/>
    </source>
</evidence>
<evidence type="ECO:0000313" key="1">
    <source>
        <dbReference type="EMBL" id="TWI43826.1"/>
    </source>
</evidence>
<dbReference type="Proteomes" id="UP000315112">
    <property type="component" value="Unassembled WGS sequence"/>
</dbReference>
<reference evidence="1 2" key="1">
    <citation type="journal article" date="2015" name="Stand. Genomic Sci.">
        <title>Genomic Encyclopedia of Bacterial and Archaeal Type Strains, Phase III: the genomes of soil and plant-associated and newly described type strains.</title>
        <authorList>
            <person name="Whitman W.B."/>
            <person name="Woyke T."/>
            <person name="Klenk H.P."/>
            <person name="Zhou Y."/>
            <person name="Lilburn T.G."/>
            <person name="Beck B.J."/>
            <person name="De Vos P."/>
            <person name="Vandamme P."/>
            <person name="Eisen J.A."/>
            <person name="Garrity G."/>
            <person name="Hugenholtz P."/>
            <person name="Kyrpides N.C."/>
        </authorList>
    </citation>
    <scope>NUCLEOTIDE SEQUENCE [LARGE SCALE GENOMIC DNA]</scope>
    <source>
        <strain evidence="1 2">CGMCC 1.10685</strain>
    </source>
</reference>
<organism evidence="1 2">
    <name type="scientific">Pseudoduganella flava</name>
    <dbReference type="NCBI Taxonomy" id="871742"/>
    <lineage>
        <taxon>Bacteria</taxon>
        <taxon>Pseudomonadati</taxon>
        <taxon>Pseudomonadota</taxon>
        <taxon>Betaproteobacteria</taxon>
        <taxon>Burkholderiales</taxon>
        <taxon>Oxalobacteraceae</taxon>
        <taxon>Telluria group</taxon>
        <taxon>Pseudoduganella</taxon>
    </lineage>
</organism>
<comment type="caution">
    <text evidence="1">The sequence shown here is derived from an EMBL/GenBank/DDBJ whole genome shotgun (WGS) entry which is preliminary data.</text>
</comment>